<dbReference type="RefSeq" id="WP_302711239.1">
    <property type="nucleotide sequence ID" value="NZ_JAULRT010000032.1"/>
</dbReference>
<dbReference type="InterPro" id="IPR036822">
    <property type="entry name" value="CutC-like_dom_sf"/>
</dbReference>
<dbReference type="SUPFAM" id="SSF110395">
    <property type="entry name" value="CutC-like"/>
    <property type="match status" value="1"/>
</dbReference>
<comment type="caution">
    <text evidence="3">The sequence shown here is derived from an EMBL/GenBank/DDBJ whole genome shotgun (WGS) entry which is preliminary data.</text>
</comment>
<evidence type="ECO:0000256" key="2">
    <source>
        <dbReference type="HAMAP-Rule" id="MF_00795"/>
    </source>
</evidence>
<keyword evidence="4" id="KW-1185">Reference proteome</keyword>
<evidence type="ECO:0000313" key="3">
    <source>
        <dbReference type="EMBL" id="MDO3381113.1"/>
    </source>
</evidence>
<organism evidence="3 4">
    <name type="scientific">Gilvimarinus algae</name>
    <dbReference type="NCBI Taxonomy" id="3058037"/>
    <lineage>
        <taxon>Bacteria</taxon>
        <taxon>Pseudomonadati</taxon>
        <taxon>Pseudomonadota</taxon>
        <taxon>Gammaproteobacteria</taxon>
        <taxon>Cellvibrionales</taxon>
        <taxon>Cellvibrionaceae</taxon>
        <taxon>Gilvimarinus</taxon>
    </lineage>
</organism>
<comment type="subcellular location">
    <subcellularLocation>
        <location evidence="2">Cytoplasm</location>
    </subcellularLocation>
</comment>
<sequence length="242" mass="25634">MPKITFEVCVDTPEGLVRAQRGGADRVELCSALAIGGLTPTRAFMRFAAAQSMPAHVMIRPREGDFCFSAAEVQLMLDEIALAREENMQGVVLGATCEDGSLDQNTLEKLVVAAEGMDLTLHRAFDVTPDPYAALEAAIALGFNRILSSGQQITALAGKALLASLVAEADGRIEIMPGSGINPDNLHTLAEVMPLTSVHASCSSPEQQSPEAVSRLGFSGAQGRRQTNLAMVQRMAKALAEI</sequence>
<protein>
    <recommendedName>
        <fullName evidence="2">PF03932 family protein CutC</fullName>
    </recommendedName>
</protein>
<dbReference type="Gene3D" id="3.20.20.380">
    <property type="entry name" value="Copper homeostasis (CutC) domain"/>
    <property type="match status" value="1"/>
</dbReference>
<dbReference type="PANTHER" id="PTHR12598:SF0">
    <property type="entry name" value="COPPER HOMEOSTASIS PROTEIN CUTC HOMOLOG"/>
    <property type="match status" value="1"/>
</dbReference>
<dbReference type="Proteomes" id="UP001168380">
    <property type="component" value="Unassembled WGS sequence"/>
</dbReference>
<comment type="caution">
    <text evidence="2">Once thought to be involved in copper homeostasis, experiments in E.coli have shown this is not the case.</text>
</comment>
<comment type="similarity">
    <text evidence="1 2">Belongs to the CutC family.</text>
</comment>
<dbReference type="InterPro" id="IPR005627">
    <property type="entry name" value="CutC-like"/>
</dbReference>
<evidence type="ECO:0000313" key="4">
    <source>
        <dbReference type="Proteomes" id="UP001168380"/>
    </source>
</evidence>
<dbReference type="Pfam" id="PF03932">
    <property type="entry name" value="CutC"/>
    <property type="match status" value="1"/>
</dbReference>
<keyword evidence="2" id="KW-0963">Cytoplasm</keyword>
<name>A0ABT8TCL2_9GAMM</name>
<dbReference type="EMBL" id="JAULRT010000032">
    <property type="protein sequence ID" value="MDO3381113.1"/>
    <property type="molecule type" value="Genomic_DNA"/>
</dbReference>
<proteinExistence type="inferred from homology"/>
<reference evidence="3" key="1">
    <citation type="submission" date="2023-07" db="EMBL/GenBank/DDBJ databases">
        <title>Gilvimarinus algae sp. nov., isolated from the surface of Kelp.</title>
        <authorList>
            <person name="Sun Y.Y."/>
            <person name="Gong Y."/>
            <person name="Du Z.J."/>
        </authorList>
    </citation>
    <scope>NUCLEOTIDE SEQUENCE</scope>
    <source>
        <strain evidence="3">SDUM040014</strain>
    </source>
</reference>
<dbReference type="PANTHER" id="PTHR12598">
    <property type="entry name" value="COPPER HOMEOSTASIS PROTEIN CUTC"/>
    <property type="match status" value="1"/>
</dbReference>
<evidence type="ECO:0000256" key="1">
    <source>
        <dbReference type="ARBA" id="ARBA00007768"/>
    </source>
</evidence>
<gene>
    <name evidence="2" type="primary">cutC</name>
    <name evidence="3" type="ORF">QWI16_02940</name>
</gene>
<dbReference type="HAMAP" id="MF_00795">
    <property type="entry name" value="CutC"/>
    <property type="match status" value="1"/>
</dbReference>
<accession>A0ABT8TCL2</accession>